<dbReference type="Pfam" id="PF00582">
    <property type="entry name" value="Usp"/>
    <property type="match status" value="1"/>
</dbReference>
<accession>A0A0F9XLD2</accession>
<feature type="domain" description="UspA" evidence="2">
    <location>
        <begin position="161"/>
        <end position="282"/>
    </location>
</feature>
<sequence>MNLARPAQAIRDIAVHVDGSDGDAAKTSHADMIATMFDAPLIALLMNYLQAAPIPPGPGRSWLNAELRKRGVEQGDAAEIRARERLAGLRAPSEIRRIDYAYQELGARIGPPARSVDLVVVGRPHGDGGQWPEMFEAVIFDAGAPAYVVPPNAVNAREPETILIAWKDAAECSHAIKAALPFLQRAKQVYLVSVAETSSDEERHREPADDMARHLARHGVAVEIRHLPQSDDPAAVLLNEASSLGAELIVVGAYGRTRLRQMLFGGVTRELLERSPIALLMAH</sequence>
<dbReference type="PANTHER" id="PTHR46268">
    <property type="entry name" value="STRESS RESPONSE PROTEIN NHAX"/>
    <property type="match status" value="1"/>
</dbReference>
<dbReference type="PRINTS" id="PR01438">
    <property type="entry name" value="UNVRSLSTRESS"/>
</dbReference>
<dbReference type="InterPro" id="IPR006016">
    <property type="entry name" value="UspA"/>
</dbReference>
<evidence type="ECO:0000259" key="2">
    <source>
        <dbReference type="Pfam" id="PF00582"/>
    </source>
</evidence>
<evidence type="ECO:0000256" key="1">
    <source>
        <dbReference type="ARBA" id="ARBA00008791"/>
    </source>
</evidence>
<proteinExistence type="inferred from homology"/>
<dbReference type="Gene3D" id="3.40.50.12370">
    <property type="match status" value="1"/>
</dbReference>
<dbReference type="EMBL" id="LAZR01000090">
    <property type="protein sequence ID" value="KKN92923.1"/>
    <property type="molecule type" value="Genomic_DNA"/>
</dbReference>
<dbReference type="AlphaFoldDB" id="A0A0F9XLD2"/>
<name>A0A0F9XLD2_9ZZZZ</name>
<gene>
    <name evidence="3" type="ORF">LCGC14_0202220</name>
</gene>
<comment type="similarity">
    <text evidence="1">Belongs to the universal stress protein A family.</text>
</comment>
<dbReference type="PANTHER" id="PTHR46268:SF15">
    <property type="entry name" value="UNIVERSAL STRESS PROTEIN HP_0031"/>
    <property type="match status" value="1"/>
</dbReference>
<organism evidence="3">
    <name type="scientific">marine sediment metagenome</name>
    <dbReference type="NCBI Taxonomy" id="412755"/>
    <lineage>
        <taxon>unclassified sequences</taxon>
        <taxon>metagenomes</taxon>
        <taxon>ecological metagenomes</taxon>
    </lineage>
</organism>
<reference evidence="3" key="1">
    <citation type="journal article" date="2015" name="Nature">
        <title>Complex archaea that bridge the gap between prokaryotes and eukaryotes.</title>
        <authorList>
            <person name="Spang A."/>
            <person name="Saw J.H."/>
            <person name="Jorgensen S.L."/>
            <person name="Zaremba-Niedzwiedzka K."/>
            <person name="Martijn J."/>
            <person name="Lind A.E."/>
            <person name="van Eijk R."/>
            <person name="Schleper C."/>
            <person name="Guy L."/>
            <person name="Ettema T.J."/>
        </authorList>
    </citation>
    <scope>NUCLEOTIDE SEQUENCE</scope>
</reference>
<protein>
    <recommendedName>
        <fullName evidence="2">UspA domain-containing protein</fullName>
    </recommendedName>
</protein>
<comment type="caution">
    <text evidence="3">The sequence shown here is derived from an EMBL/GenBank/DDBJ whole genome shotgun (WGS) entry which is preliminary data.</text>
</comment>
<dbReference type="InterPro" id="IPR006015">
    <property type="entry name" value="Universal_stress_UspA"/>
</dbReference>
<dbReference type="SUPFAM" id="SSF52402">
    <property type="entry name" value="Adenine nucleotide alpha hydrolases-like"/>
    <property type="match status" value="2"/>
</dbReference>
<evidence type="ECO:0000313" key="3">
    <source>
        <dbReference type="EMBL" id="KKN92923.1"/>
    </source>
</evidence>
<dbReference type="CDD" id="cd00293">
    <property type="entry name" value="USP-like"/>
    <property type="match status" value="1"/>
</dbReference>